<dbReference type="Proteomes" id="UP000318521">
    <property type="component" value="Unassembled WGS sequence"/>
</dbReference>
<evidence type="ECO:0000313" key="2">
    <source>
        <dbReference type="Proteomes" id="UP000318521"/>
    </source>
</evidence>
<dbReference type="EMBL" id="VLXZ01000014">
    <property type="protein sequence ID" value="TSB45163.1"/>
    <property type="molecule type" value="Genomic_DNA"/>
</dbReference>
<keyword evidence="2" id="KW-1185">Reference proteome</keyword>
<sequence>MTEEQARIGLENVRSGQQSEIVVEKQDFLVFREILMKAEDVAHFRGRARHHGITVYTYEPGWSK</sequence>
<organism evidence="1 2">
    <name type="scientific">Alkalicoccobacillus porphyridii</name>
    <dbReference type="NCBI Taxonomy" id="2597270"/>
    <lineage>
        <taxon>Bacteria</taxon>
        <taxon>Bacillati</taxon>
        <taxon>Bacillota</taxon>
        <taxon>Bacilli</taxon>
        <taxon>Bacillales</taxon>
        <taxon>Bacillaceae</taxon>
        <taxon>Alkalicoccobacillus</taxon>
    </lineage>
</organism>
<comment type="caution">
    <text evidence="1">The sequence shown here is derived from an EMBL/GenBank/DDBJ whole genome shotgun (WGS) entry which is preliminary data.</text>
</comment>
<accession>A0A553ZUS0</accession>
<proteinExistence type="predicted"/>
<dbReference type="OrthoDB" id="2455488at2"/>
<dbReference type="AlphaFoldDB" id="A0A553ZUS0"/>
<reference evidence="1 2" key="1">
    <citation type="submission" date="2019-07" db="EMBL/GenBank/DDBJ databases">
        <authorList>
            <person name="Park Y.J."/>
            <person name="Jeong S.E."/>
            <person name="Jung H.S."/>
        </authorList>
    </citation>
    <scope>NUCLEOTIDE SEQUENCE [LARGE SCALE GENOMIC DNA]</scope>
    <source>
        <strain evidence="2">P16(2019)</strain>
    </source>
</reference>
<protein>
    <submittedName>
        <fullName evidence="1">Uncharacterized protein</fullName>
    </submittedName>
</protein>
<name>A0A553ZUS0_9BACI</name>
<gene>
    <name evidence="1" type="ORF">FN960_17975</name>
</gene>
<dbReference type="RefSeq" id="WP_143850245.1">
    <property type="nucleotide sequence ID" value="NZ_VLXZ01000014.1"/>
</dbReference>
<evidence type="ECO:0000313" key="1">
    <source>
        <dbReference type="EMBL" id="TSB45163.1"/>
    </source>
</evidence>